<dbReference type="PANTHER" id="PTHR24320:SF236">
    <property type="entry name" value="SHORT-CHAIN DEHYDROGENASE-RELATED"/>
    <property type="match status" value="1"/>
</dbReference>
<protein>
    <recommendedName>
        <fullName evidence="6">Oxidoreductase</fullName>
    </recommendedName>
</protein>
<evidence type="ECO:0000256" key="3">
    <source>
        <dbReference type="ARBA" id="ARBA00023002"/>
    </source>
</evidence>
<keyword evidence="2" id="KW-0521">NADP</keyword>
<keyword evidence="3" id="KW-0560">Oxidoreductase</keyword>
<dbReference type="InterPro" id="IPR002347">
    <property type="entry name" value="SDR_fam"/>
</dbReference>
<dbReference type="Proteomes" id="UP000238350">
    <property type="component" value="Unassembled WGS sequence"/>
</dbReference>
<evidence type="ECO:0000256" key="1">
    <source>
        <dbReference type="ARBA" id="ARBA00006484"/>
    </source>
</evidence>
<dbReference type="InterPro" id="IPR036291">
    <property type="entry name" value="NAD(P)-bd_dom_sf"/>
</dbReference>
<dbReference type="Gene3D" id="3.40.50.720">
    <property type="entry name" value="NAD(P)-binding Rossmann-like Domain"/>
    <property type="match status" value="1"/>
</dbReference>
<dbReference type="STRING" id="45607.A0A2T0FGV1"/>
<dbReference type="AlphaFoldDB" id="A0A2T0FGV1"/>
<comment type="caution">
    <text evidence="4">The sequence shown here is derived from an EMBL/GenBank/DDBJ whole genome shotgun (WGS) entry which is preliminary data.</text>
</comment>
<gene>
    <name evidence="4" type="ORF">B9G98_01842</name>
</gene>
<dbReference type="GeneID" id="36515590"/>
<dbReference type="OrthoDB" id="191139at2759"/>
<dbReference type="PANTHER" id="PTHR24320">
    <property type="entry name" value="RETINOL DEHYDROGENASE"/>
    <property type="match status" value="1"/>
</dbReference>
<organism evidence="4 5">
    <name type="scientific">Wickerhamiella sorbophila</name>
    <dbReference type="NCBI Taxonomy" id="45607"/>
    <lineage>
        <taxon>Eukaryota</taxon>
        <taxon>Fungi</taxon>
        <taxon>Dikarya</taxon>
        <taxon>Ascomycota</taxon>
        <taxon>Saccharomycotina</taxon>
        <taxon>Dipodascomycetes</taxon>
        <taxon>Dipodascales</taxon>
        <taxon>Trichomonascaceae</taxon>
        <taxon>Wickerhamiella</taxon>
    </lineage>
</organism>
<dbReference type="RefSeq" id="XP_024664167.1">
    <property type="nucleotide sequence ID" value="XM_024808399.1"/>
</dbReference>
<evidence type="ECO:0000313" key="4">
    <source>
        <dbReference type="EMBL" id="PRT54222.1"/>
    </source>
</evidence>
<dbReference type="PRINTS" id="PR00081">
    <property type="entry name" value="GDHRDH"/>
</dbReference>
<reference evidence="4 5" key="1">
    <citation type="submission" date="2017-04" db="EMBL/GenBank/DDBJ databases">
        <title>Genome sequencing of [Candida] sorbophila.</title>
        <authorList>
            <person name="Ahn J.O."/>
        </authorList>
    </citation>
    <scope>NUCLEOTIDE SEQUENCE [LARGE SCALE GENOMIC DNA]</scope>
    <source>
        <strain evidence="4 5">DS02</strain>
    </source>
</reference>
<dbReference type="SUPFAM" id="SSF51735">
    <property type="entry name" value="NAD(P)-binding Rossmann-fold domains"/>
    <property type="match status" value="1"/>
</dbReference>
<keyword evidence="5" id="KW-1185">Reference proteome</keyword>
<dbReference type="GO" id="GO:0016491">
    <property type="term" value="F:oxidoreductase activity"/>
    <property type="evidence" value="ECO:0007669"/>
    <property type="project" value="UniProtKB-KW"/>
</dbReference>
<evidence type="ECO:0000256" key="2">
    <source>
        <dbReference type="ARBA" id="ARBA00022857"/>
    </source>
</evidence>
<dbReference type="EMBL" id="NDIQ01000021">
    <property type="protein sequence ID" value="PRT54222.1"/>
    <property type="molecule type" value="Genomic_DNA"/>
</dbReference>
<proteinExistence type="inferred from homology"/>
<accession>A0A2T0FGV1</accession>
<dbReference type="Pfam" id="PF00106">
    <property type="entry name" value="adh_short"/>
    <property type="match status" value="1"/>
</dbReference>
<comment type="similarity">
    <text evidence="1">Belongs to the short-chain dehydrogenases/reductases (SDR) family.</text>
</comment>
<sequence>MDKLLDLRELLRDFVFRPAIGVTEKDIPDLSGKTYLVTGASSGIGFYSAKFLAVAGAKVYLTGRSLSKLEDCLEKIREQQPCADVHGLQVDYSSPETIQKSIEPIVQEEKLNGIIHNAGMNHADATVTKYGYTETLVVNAIGPQIVQRILDPLLLKTVQTAGKDNVRVIWVASSAHFLAPPCGGIDWDDLNNTDLGGRGYAYYGETKTFSIYQAILWGQKYLYDGIVSVAVHPGIITSDIRRNAPGQKSPYEIFCRPTEYGAYAEIMPLFIKLSSARNGTYFVPFGQRARIREDIELAAYGPRGRKAWRWLQKESGKYIQ</sequence>
<name>A0A2T0FGV1_9ASCO</name>
<evidence type="ECO:0008006" key="6">
    <source>
        <dbReference type="Google" id="ProtNLM"/>
    </source>
</evidence>
<evidence type="ECO:0000313" key="5">
    <source>
        <dbReference type="Proteomes" id="UP000238350"/>
    </source>
</evidence>